<dbReference type="Gene3D" id="1.10.150.690">
    <property type="entry name" value="DUF2063"/>
    <property type="match status" value="1"/>
</dbReference>
<evidence type="ECO:0000259" key="1">
    <source>
        <dbReference type="Pfam" id="PF09836"/>
    </source>
</evidence>
<gene>
    <name evidence="2" type="ORF">EV677_2977</name>
</gene>
<feature type="domain" description="Putative DNA-binding" evidence="1">
    <location>
        <begin position="4"/>
        <end position="94"/>
    </location>
</feature>
<reference evidence="2 3" key="1">
    <citation type="submission" date="2019-03" db="EMBL/GenBank/DDBJ databases">
        <title>Genomic Encyclopedia of Type Strains, Phase IV (KMG-IV): sequencing the most valuable type-strain genomes for metagenomic binning, comparative biology and taxonomic classification.</title>
        <authorList>
            <person name="Goeker M."/>
        </authorList>
    </citation>
    <scope>NUCLEOTIDE SEQUENCE [LARGE SCALE GENOMIC DNA]</scope>
    <source>
        <strain evidence="2 3">DSM 18555</strain>
    </source>
</reference>
<dbReference type="AlphaFoldDB" id="A0A4R6FZV7"/>
<accession>A0A4R6FZV7</accession>
<keyword evidence="2" id="KW-0238">DNA-binding</keyword>
<dbReference type="InterPro" id="IPR018640">
    <property type="entry name" value="DUF2063"/>
</dbReference>
<protein>
    <submittedName>
        <fullName evidence="2">Putative DNA-binding protein</fullName>
    </submittedName>
</protein>
<evidence type="ECO:0000313" key="3">
    <source>
        <dbReference type="Proteomes" id="UP000294737"/>
    </source>
</evidence>
<dbReference type="GO" id="GO:0003677">
    <property type="term" value="F:DNA binding"/>
    <property type="evidence" value="ECO:0007669"/>
    <property type="project" value="UniProtKB-KW"/>
</dbReference>
<dbReference type="InterPro" id="IPR044922">
    <property type="entry name" value="DUF2063_N_sf"/>
</dbReference>
<dbReference type="RefSeq" id="WP_112992654.1">
    <property type="nucleotide sequence ID" value="NZ_PTLZ01000003.1"/>
</dbReference>
<proteinExistence type="predicted"/>
<evidence type="ECO:0000313" key="2">
    <source>
        <dbReference type="EMBL" id="TDN87457.1"/>
    </source>
</evidence>
<dbReference type="Pfam" id="PF09836">
    <property type="entry name" value="DUF2063"/>
    <property type="match status" value="1"/>
</dbReference>
<organism evidence="2 3">
    <name type="scientific">Herminiimonas fonticola</name>
    <dbReference type="NCBI Taxonomy" id="303380"/>
    <lineage>
        <taxon>Bacteria</taxon>
        <taxon>Pseudomonadati</taxon>
        <taxon>Pseudomonadota</taxon>
        <taxon>Betaproteobacteria</taxon>
        <taxon>Burkholderiales</taxon>
        <taxon>Oxalobacteraceae</taxon>
        <taxon>Herminiimonas</taxon>
    </lineage>
</organism>
<keyword evidence="3" id="KW-1185">Reference proteome</keyword>
<dbReference type="EMBL" id="SNWF01000010">
    <property type="protein sequence ID" value="TDN87457.1"/>
    <property type="molecule type" value="Genomic_DNA"/>
</dbReference>
<dbReference type="Proteomes" id="UP000294737">
    <property type="component" value="Unassembled WGS sequence"/>
</dbReference>
<name>A0A4R6FZV7_9BURK</name>
<sequence length="256" mass="27988">MSEQQEFFDALRDPVRPIPAGLTTWNGSDPAVRFAVYRNNVIVSLIDALADTYPVAQELVGEEFFRAMARLYVDAEPPRSRVLAFYGASFPDFIERFPPAASVPYLADVARLEMLRVRAYHAAECPTLPADAIAQSLMDVDQLPNMLVAFHPSVGLLRSQYAVASLWAAHQGIADIATVDPEEVEHVLIVRAHLDVEVVRVSAGAADFIARLLDGTTLGSAVEQASLAHADFDLGNTLSLLLQKQLISTITTSREK</sequence>
<dbReference type="OrthoDB" id="4146344at2"/>
<comment type="caution">
    <text evidence="2">The sequence shown here is derived from an EMBL/GenBank/DDBJ whole genome shotgun (WGS) entry which is preliminary data.</text>
</comment>